<dbReference type="Proteomes" id="UP000516437">
    <property type="component" value="Chromosome 8"/>
</dbReference>
<dbReference type="AlphaFoldDB" id="A0A6A1UST1"/>
<dbReference type="Pfam" id="PF11523">
    <property type="entry name" value="DUF3223"/>
    <property type="match status" value="1"/>
</dbReference>
<dbReference type="PANTHER" id="PTHR33415:SF24">
    <property type="entry name" value="DNA-DIRECTED RNA POLYMERASE"/>
    <property type="match status" value="1"/>
</dbReference>
<keyword evidence="1" id="KW-0240">DNA-directed RNA polymerase</keyword>
<dbReference type="OrthoDB" id="1926397at2759"/>
<reference evidence="1 2" key="1">
    <citation type="journal article" date="2019" name="Plant Biotechnol. J.">
        <title>The red bayberry genome and genetic basis of sex determination.</title>
        <authorList>
            <person name="Jia H.M."/>
            <person name="Jia H.J."/>
            <person name="Cai Q.L."/>
            <person name="Wang Y."/>
            <person name="Zhao H.B."/>
            <person name="Yang W.F."/>
            <person name="Wang G.Y."/>
            <person name="Li Y.H."/>
            <person name="Zhan D.L."/>
            <person name="Shen Y.T."/>
            <person name="Niu Q.F."/>
            <person name="Chang L."/>
            <person name="Qiu J."/>
            <person name="Zhao L."/>
            <person name="Xie H.B."/>
            <person name="Fu W.Y."/>
            <person name="Jin J."/>
            <person name="Li X.W."/>
            <person name="Jiao Y."/>
            <person name="Zhou C.C."/>
            <person name="Tu T."/>
            <person name="Chai C.Y."/>
            <person name="Gao J.L."/>
            <person name="Fan L.J."/>
            <person name="van de Weg E."/>
            <person name="Wang J.Y."/>
            <person name="Gao Z.S."/>
        </authorList>
    </citation>
    <scope>NUCLEOTIDE SEQUENCE [LARGE SCALE GENOMIC DNA]</scope>
    <source>
        <tissue evidence="1">Leaves</tissue>
    </source>
</reference>
<dbReference type="GO" id="GO:0009658">
    <property type="term" value="P:chloroplast organization"/>
    <property type="evidence" value="ECO:0007669"/>
    <property type="project" value="TreeGrafter"/>
</dbReference>
<dbReference type="Gene3D" id="3.10.450.40">
    <property type="match status" value="1"/>
</dbReference>
<dbReference type="GO" id="GO:1901259">
    <property type="term" value="P:chloroplast rRNA processing"/>
    <property type="evidence" value="ECO:0007669"/>
    <property type="project" value="TreeGrafter"/>
</dbReference>
<dbReference type="GO" id="GO:0009507">
    <property type="term" value="C:chloroplast"/>
    <property type="evidence" value="ECO:0007669"/>
    <property type="project" value="TreeGrafter"/>
</dbReference>
<sequence length="51" mass="5862">MPRKQNLYVGLTRYNDGDPLSAEDQSYVLENVFNYHPNKAVKMGSGIDHFM</sequence>
<evidence type="ECO:0000313" key="2">
    <source>
        <dbReference type="Proteomes" id="UP000516437"/>
    </source>
</evidence>
<comment type="caution">
    <text evidence="1">The sequence shown here is derived from an EMBL/GenBank/DDBJ whole genome shotgun (WGS) entry which is preliminary data.</text>
</comment>
<protein>
    <submittedName>
        <fullName evidence="1">DNA-directed RNA polymerase V subunit 1</fullName>
    </submittedName>
</protein>
<name>A0A6A1UST1_9ROSI</name>
<keyword evidence="1" id="KW-0804">Transcription</keyword>
<dbReference type="PANTHER" id="PTHR33415">
    <property type="entry name" value="PROTEIN EMBRYO DEFECTIVE 514"/>
    <property type="match status" value="1"/>
</dbReference>
<dbReference type="EMBL" id="RXIC02000026">
    <property type="protein sequence ID" value="KAB1203382.1"/>
    <property type="molecule type" value="Genomic_DNA"/>
</dbReference>
<dbReference type="InterPro" id="IPR044673">
    <property type="entry name" value="DCL-like"/>
</dbReference>
<accession>A0A6A1UST1</accession>
<evidence type="ECO:0000313" key="1">
    <source>
        <dbReference type="EMBL" id="KAB1203382.1"/>
    </source>
</evidence>
<proteinExistence type="predicted"/>
<dbReference type="GO" id="GO:0000428">
    <property type="term" value="C:DNA-directed RNA polymerase complex"/>
    <property type="evidence" value="ECO:0007669"/>
    <property type="project" value="UniProtKB-KW"/>
</dbReference>
<organism evidence="1 2">
    <name type="scientific">Morella rubra</name>
    <name type="common">Chinese bayberry</name>
    <dbReference type="NCBI Taxonomy" id="262757"/>
    <lineage>
        <taxon>Eukaryota</taxon>
        <taxon>Viridiplantae</taxon>
        <taxon>Streptophyta</taxon>
        <taxon>Embryophyta</taxon>
        <taxon>Tracheophyta</taxon>
        <taxon>Spermatophyta</taxon>
        <taxon>Magnoliopsida</taxon>
        <taxon>eudicotyledons</taxon>
        <taxon>Gunneridae</taxon>
        <taxon>Pentapetalae</taxon>
        <taxon>rosids</taxon>
        <taxon>fabids</taxon>
        <taxon>Fagales</taxon>
        <taxon>Myricaceae</taxon>
        <taxon>Morella</taxon>
    </lineage>
</organism>
<keyword evidence="2" id="KW-1185">Reference proteome</keyword>
<gene>
    <name evidence="1" type="ORF">CJ030_MR8G004874</name>
</gene>